<accession>F4H8F2</accession>
<evidence type="ECO:0000313" key="2">
    <source>
        <dbReference type="EMBL" id="AEE45833.1"/>
    </source>
</evidence>
<proteinExistence type="predicted"/>
<feature type="transmembrane region" description="Helical" evidence="1">
    <location>
        <begin position="249"/>
        <end position="271"/>
    </location>
</feature>
<dbReference type="Pfam" id="PF22564">
    <property type="entry name" value="HAAS"/>
    <property type="match status" value="1"/>
</dbReference>
<feature type="transmembrane region" description="Helical" evidence="1">
    <location>
        <begin position="293"/>
        <end position="314"/>
    </location>
</feature>
<dbReference type="HOGENOM" id="CLU_070045_0_0_11"/>
<feature type="transmembrane region" description="Helical" evidence="1">
    <location>
        <begin position="128"/>
        <end position="150"/>
    </location>
</feature>
<keyword evidence="1" id="KW-0812">Transmembrane</keyword>
<keyword evidence="1" id="KW-0472">Membrane</keyword>
<dbReference type="eggNOG" id="COG0604">
    <property type="taxonomic scope" value="Bacteria"/>
</dbReference>
<keyword evidence="1" id="KW-1133">Transmembrane helix</keyword>
<dbReference type="STRING" id="590998.Celf_1701"/>
<name>F4H8F2_CELFA</name>
<dbReference type="InterPro" id="IPR047928">
    <property type="entry name" value="Perm_prefix_1"/>
</dbReference>
<dbReference type="RefSeq" id="WP_013770859.1">
    <property type="nucleotide sequence ID" value="NC_015514.1"/>
</dbReference>
<evidence type="ECO:0000313" key="3">
    <source>
        <dbReference type="Proteomes" id="UP000008460"/>
    </source>
</evidence>
<dbReference type="NCBIfam" id="NF038403">
    <property type="entry name" value="perm_prefix_1"/>
    <property type="match status" value="1"/>
</dbReference>
<dbReference type="KEGG" id="cfi:Celf_1701"/>
<dbReference type="AlphaFoldDB" id="F4H8F2"/>
<feature type="transmembrane region" description="Helical" evidence="1">
    <location>
        <begin position="222"/>
        <end position="242"/>
    </location>
</feature>
<sequence length="323" mass="34249">MTSTTSRPDTSLSARYVAAATRSVPEQQRDDLAAELRASIDDQVDARVDAGEDPAAAERAVLTALGDPDTLAAGYTERPLHLLGPRYFLPWRRLLTLLLWIVVPVASVGVAIGQALDGATFGAVVGSVVTTALAVVVHLTFWTTLVFVVIERTSALDDALPTWSPDSLPEHDEHTHGLVELVAGLLGLALAAGAVLWDQTRGFPLPTGDGDASFLDPALTPWWTGGLLVLIAAEALLAVAVYARRGWTLPLAAVNATLNLALAVGTTWLVVQERLVNPAFVDALLDVGTSQDAFTVLAVLLVAGILAATTWDTVDAFRKVRRR</sequence>
<dbReference type="Proteomes" id="UP000008460">
    <property type="component" value="Chromosome"/>
</dbReference>
<feature type="transmembrane region" description="Helical" evidence="1">
    <location>
        <begin position="178"/>
        <end position="197"/>
    </location>
</feature>
<dbReference type="EMBL" id="CP002666">
    <property type="protein sequence ID" value="AEE45833.1"/>
    <property type="molecule type" value="Genomic_DNA"/>
</dbReference>
<reference evidence="2 3" key="1">
    <citation type="submission" date="2011-04" db="EMBL/GenBank/DDBJ databases">
        <title>Complete sequence of Cellulomonas fimi ATCC 484.</title>
        <authorList>
            <consortium name="US DOE Joint Genome Institute"/>
            <person name="Lucas S."/>
            <person name="Han J."/>
            <person name="Lapidus A."/>
            <person name="Cheng J.-F."/>
            <person name="Goodwin L."/>
            <person name="Pitluck S."/>
            <person name="Peters L."/>
            <person name="Chertkov O."/>
            <person name="Detter J.C."/>
            <person name="Han C."/>
            <person name="Tapia R."/>
            <person name="Land M."/>
            <person name="Hauser L."/>
            <person name="Kyrpides N."/>
            <person name="Ivanova N."/>
            <person name="Ovchinnikova G."/>
            <person name="Pagani I."/>
            <person name="Mead D."/>
            <person name="Brumm P."/>
            <person name="Woyke T."/>
        </authorList>
    </citation>
    <scope>NUCLEOTIDE SEQUENCE [LARGE SCALE GENOMIC DNA]</scope>
    <source>
        <strain evidence="3">ATCC 484 / DSM 20113 / JCM 1341 / NBRC 15513 / NCIMB 8980 / NCTC 7547</strain>
    </source>
</reference>
<feature type="transmembrane region" description="Helical" evidence="1">
    <location>
        <begin position="94"/>
        <end position="116"/>
    </location>
</feature>
<organism evidence="2 3">
    <name type="scientific">Cellulomonas fimi (strain ATCC 484 / DSM 20113 / JCM 1341 / CCUG 24087 / LMG 16345 / NBRC 15513 / NCIMB 8980 / NCTC 7547 / NRS-133)</name>
    <dbReference type="NCBI Taxonomy" id="590998"/>
    <lineage>
        <taxon>Bacteria</taxon>
        <taxon>Bacillati</taxon>
        <taxon>Actinomycetota</taxon>
        <taxon>Actinomycetes</taxon>
        <taxon>Micrococcales</taxon>
        <taxon>Cellulomonadaceae</taxon>
        <taxon>Cellulomonas</taxon>
    </lineage>
</organism>
<gene>
    <name evidence="2" type="ordered locus">Celf_1701</name>
</gene>
<keyword evidence="3" id="KW-1185">Reference proteome</keyword>
<protein>
    <submittedName>
        <fullName evidence="2">Uncharacterized protein</fullName>
    </submittedName>
</protein>
<evidence type="ECO:0000256" key="1">
    <source>
        <dbReference type="SAM" id="Phobius"/>
    </source>
</evidence>